<dbReference type="EMBL" id="HBIX01017791">
    <property type="protein sequence ID" value="CAE0720061.1"/>
    <property type="molecule type" value="Transcribed_RNA"/>
</dbReference>
<evidence type="ECO:0000256" key="1">
    <source>
        <dbReference type="SAM" id="MobiDB-lite"/>
    </source>
</evidence>
<evidence type="ECO:0000313" key="3">
    <source>
        <dbReference type="EMBL" id="CAE0720061.1"/>
    </source>
</evidence>
<accession>A0A7S4EKW8</accession>
<sequence>MISSTATTRPKSLGYVFTNLGVGGNIMGEKRNGELGLIEAYKKQQESSSSSSPSYTIIRPGGLEEPKRNKVLGPSVLEISQGDVFSGIISRADVAEITVELALSEAPNVKNTAVELYYTDSVVPVENRFKSLLKSSSEGEQRSNLRLHGRTYSELFQGIQSNVDFTE</sequence>
<protein>
    <recommendedName>
        <fullName evidence="2">NAD(P)-binding domain-containing protein</fullName>
    </recommendedName>
</protein>
<dbReference type="Gene3D" id="3.40.50.720">
    <property type="entry name" value="NAD(P)-binding Rossmann-like Domain"/>
    <property type="match status" value="1"/>
</dbReference>
<proteinExistence type="predicted"/>
<dbReference type="PANTHER" id="PTHR15020:SF50">
    <property type="entry name" value="UPF0659 PROTEIN YMR090W"/>
    <property type="match status" value="1"/>
</dbReference>
<name>A0A7S4EKW8_9STRA</name>
<dbReference type="AlphaFoldDB" id="A0A7S4EKW8"/>
<evidence type="ECO:0000259" key="2">
    <source>
        <dbReference type="Pfam" id="PF13460"/>
    </source>
</evidence>
<dbReference type="Pfam" id="PF13460">
    <property type="entry name" value="NAD_binding_10"/>
    <property type="match status" value="1"/>
</dbReference>
<dbReference type="InterPro" id="IPR016040">
    <property type="entry name" value="NAD(P)-bd_dom"/>
</dbReference>
<feature type="region of interest" description="Disordered" evidence="1">
    <location>
        <begin position="43"/>
        <end position="66"/>
    </location>
</feature>
<gene>
    <name evidence="3" type="ORF">PAUS00366_LOCUS12815</name>
</gene>
<dbReference type="PANTHER" id="PTHR15020">
    <property type="entry name" value="FLAVIN REDUCTASE-RELATED"/>
    <property type="match status" value="1"/>
</dbReference>
<reference evidence="3" key="1">
    <citation type="submission" date="2021-01" db="EMBL/GenBank/DDBJ databases">
        <authorList>
            <person name="Corre E."/>
            <person name="Pelletier E."/>
            <person name="Niang G."/>
            <person name="Scheremetjew M."/>
            <person name="Finn R."/>
            <person name="Kale V."/>
            <person name="Holt S."/>
            <person name="Cochrane G."/>
            <person name="Meng A."/>
            <person name="Brown T."/>
            <person name="Cohen L."/>
        </authorList>
    </citation>
    <scope>NUCLEOTIDE SEQUENCE</scope>
    <source>
        <strain evidence="3">10249 10 AB</strain>
    </source>
</reference>
<feature type="domain" description="NAD(P)-binding" evidence="2">
    <location>
        <begin position="37"/>
        <end position="102"/>
    </location>
</feature>
<organism evidence="3">
    <name type="scientific">Pseudo-nitzschia australis</name>
    <dbReference type="NCBI Taxonomy" id="44445"/>
    <lineage>
        <taxon>Eukaryota</taxon>
        <taxon>Sar</taxon>
        <taxon>Stramenopiles</taxon>
        <taxon>Ochrophyta</taxon>
        <taxon>Bacillariophyta</taxon>
        <taxon>Bacillariophyceae</taxon>
        <taxon>Bacillariophycidae</taxon>
        <taxon>Bacillariales</taxon>
        <taxon>Bacillariaceae</taxon>
        <taxon>Pseudo-nitzschia</taxon>
    </lineage>
</organism>